<proteinExistence type="predicted"/>
<evidence type="ECO:0000313" key="1">
    <source>
        <dbReference type="EMBL" id="QQL45928.1"/>
    </source>
</evidence>
<evidence type="ECO:0000313" key="2">
    <source>
        <dbReference type="Proteomes" id="UP000475117"/>
    </source>
</evidence>
<gene>
    <name evidence="1" type="ORF">G3M56_004935</name>
</gene>
<dbReference type="RefSeq" id="WP_164364076.1">
    <property type="nucleotide sequence ID" value="NZ_CP066776.1"/>
</dbReference>
<dbReference type="Proteomes" id="UP000475117">
    <property type="component" value="Chromosome"/>
</dbReference>
<organism evidence="1 2">
    <name type="scientific">Sulfuriroseicoccus oceanibius</name>
    <dbReference type="NCBI Taxonomy" id="2707525"/>
    <lineage>
        <taxon>Bacteria</taxon>
        <taxon>Pseudomonadati</taxon>
        <taxon>Verrucomicrobiota</taxon>
        <taxon>Verrucomicrobiia</taxon>
        <taxon>Verrucomicrobiales</taxon>
        <taxon>Verrucomicrobiaceae</taxon>
        <taxon>Sulfuriroseicoccus</taxon>
    </lineage>
</organism>
<dbReference type="KEGG" id="soa:G3M56_004935"/>
<dbReference type="EMBL" id="CP066776">
    <property type="protein sequence ID" value="QQL45928.1"/>
    <property type="molecule type" value="Genomic_DNA"/>
</dbReference>
<dbReference type="AlphaFoldDB" id="A0A6B3LB94"/>
<reference evidence="1 2" key="1">
    <citation type="submission" date="2020-12" db="EMBL/GenBank/DDBJ databases">
        <title>Sulforoseuscoccus oceanibium gen. nov., sp. nov., a representative of the phylum Verrucomicrobia with special cytoplasmic membrane, and proposal of Sulforoseuscoccusaceae fam. nov.</title>
        <authorList>
            <person name="Xi F."/>
        </authorList>
    </citation>
    <scope>NUCLEOTIDE SEQUENCE [LARGE SCALE GENOMIC DNA]</scope>
    <source>
        <strain evidence="1 2">T37</strain>
    </source>
</reference>
<protein>
    <submittedName>
        <fullName evidence="1">Uncharacterized protein</fullName>
    </submittedName>
</protein>
<name>A0A6B3LB94_9BACT</name>
<sequence length="258" mass="28782">MPRFLPLLTAVAALAAAVPVTNAYAAPQTEARAVDTSDAAGARLQGETIILCGGPALRKWEDLRVEAHRHDRWWANFVAATNVRTIELINKGVQPSTITWLVYRPGYVLRAAADGKPYTDWINRLAEKNNVNIRWFSHAKEVVDYINRGNNRSSNRIVQFEFFGHSNKHAFLIDYSSLYSGASGQFIHSSDLAYLNKRAFHRKGFAKSWGCHSAEAFTKAWRRATGMKMWGAVGKTDYSGVGNRILPTLSSPNGKWAQ</sequence>
<accession>A0A6B3LB94</accession>
<keyword evidence="2" id="KW-1185">Reference proteome</keyword>